<dbReference type="GO" id="GO:0016020">
    <property type="term" value="C:membrane"/>
    <property type="evidence" value="ECO:0007669"/>
    <property type="project" value="UniProtKB-SubCell"/>
</dbReference>
<organism evidence="7">
    <name type="scientific">marine metagenome</name>
    <dbReference type="NCBI Taxonomy" id="408172"/>
    <lineage>
        <taxon>unclassified sequences</taxon>
        <taxon>metagenomes</taxon>
        <taxon>ecological metagenomes</taxon>
    </lineage>
</organism>
<evidence type="ECO:0000256" key="3">
    <source>
        <dbReference type="ARBA" id="ARBA00022692"/>
    </source>
</evidence>
<dbReference type="Gene3D" id="1.20.1070.10">
    <property type="entry name" value="Rhodopsin 7-helix transmembrane proteins"/>
    <property type="match status" value="1"/>
</dbReference>
<reference evidence="7" key="1">
    <citation type="submission" date="2018-05" db="EMBL/GenBank/DDBJ databases">
        <authorList>
            <person name="Lanie J.A."/>
            <person name="Ng W.-L."/>
            <person name="Kazmierczak K.M."/>
            <person name="Andrzejewski T.M."/>
            <person name="Davidsen T.M."/>
            <person name="Wayne K.J."/>
            <person name="Tettelin H."/>
            <person name="Glass J.I."/>
            <person name="Rusch D."/>
            <person name="Podicherti R."/>
            <person name="Tsui H.-C.T."/>
            <person name="Winkler M.E."/>
        </authorList>
    </citation>
    <scope>NUCLEOTIDE SEQUENCE</scope>
</reference>
<gene>
    <name evidence="7" type="ORF">METZ01_LOCUS339927</name>
</gene>
<dbReference type="SMART" id="SM01021">
    <property type="entry name" value="Bac_rhodopsin"/>
    <property type="match status" value="1"/>
</dbReference>
<sequence>MGKVIIIVIALVALIGISSSAYAEVALLQPDDFVGFTFWLVSIACLATTAFFFLEYGSVAPAWKVSIAVAGIVTGIAFIHSMYMRNIWVGTGDSPTVYRYIDWLITMPLLATEFYLILSTVRKVSSIIFWKLLIGTLVMVLGGYAGEAGYISPFLGFVIWMVGWLYILYEIFAGEAGKLCAKSANKDMVKAFETMRMILTIGWAIYPLGYVFGYLTGGVDSNTLNVIYNFADFINKIAFGLVIWVAATANTIGSRR</sequence>
<feature type="transmembrane region" description="Helical" evidence="6">
    <location>
        <begin position="194"/>
        <end position="213"/>
    </location>
</feature>
<keyword evidence="5 6" id="KW-0472">Membrane</keyword>
<feature type="transmembrane region" description="Helical" evidence="6">
    <location>
        <begin position="151"/>
        <end position="173"/>
    </location>
</feature>
<feature type="transmembrane region" description="Helical" evidence="6">
    <location>
        <begin position="65"/>
        <end position="83"/>
    </location>
</feature>
<keyword evidence="4 6" id="KW-1133">Transmembrane helix</keyword>
<evidence type="ECO:0000256" key="4">
    <source>
        <dbReference type="ARBA" id="ARBA00022989"/>
    </source>
</evidence>
<proteinExistence type="inferred from homology"/>
<comment type="subcellular location">
    <subcellularLocation>
        <location evidence="1">Membrane</location>
        <topology evidence="1">Multi-pass membrane protein</topology>
    </subcellularLocation>
</comment>
<evidence type="ECO:0000256" key="5">
    <source>
        <dbReference type="ARBA" id="ARBA00023136"/>
    </source>
</evidence>
<accession>A0A382QNI9</accession>
<dbReference type="AlphaFoldDB" id="A0A382QNI9"/>
<feature type="transmembrane region" description="Helical" evidence="6">
    <location>
        <begin position="233"/>
        <end position="253"/>
    </location>
</feature>
<dbReference type="SUPFAM" id="SSF81321">
    <property type="entry name" value="Family A G protein-coupled receptor-like"/>
    <property type="match status" value="1"/>
</dbReference>
<name>A0A382QNI9_9ZZZZ</name>
<keyword evidence="3 6" id="KW-0812">Transmembrane</keyword>
<evidence type="ECO:0000256" key="2">
    <source>
        <dbReference type="ARBA" id="ARBA00008130"/>
    </source>
</evidence>
<evidence type="ECO:0008006" key="8">
    <source>
        <dbReference type="Google" id="ProtNLM"/>
    </source>
</evidence>
<dbReference type="InterPro" id="IPR001425">
    <property type="entry name" value="Arc/bac/fun_rhodopsins"/>
</dbReference>
<dbReference type="EMBL" id="UINC01115790">
    <property type="protein sequence ID" value="SVC87073.1"/>
    <property type="molecule type" value="Genomic_DNA"/>
</dbReference>
<evidence type="ECO:0000256" key="1">
    <source>
        <dbReference type="ARBA" id="ARBA00004141"/>
    </source>
</evidence>
<feature type="transmembrane region" description="Helical" evidence="6">
    <location>
        <begin position="33"/>
        <end position="53"/>
    </location>
</feature>
<protein>
    <recommendedName>
        <fullName evidence="8">Biphenyl 2,3-dioxygenase</fullName>
    </recommendedName>
</protein>
<dbReference type="InterPro" id="IPR017402">
    <property type="entry name" value="Proteorhodopsin"/>
</dbReference>
<comment type="similarity">
    <text evidence="2">Belongs to the archaeal/bacterial/fungal opsin family.</text>
</comment>
<feature type="transmembrane region" description="Helical" evidence="6">
    <location>
        <begin position="103"/>
        <end position="121"/>
    </location>
</feature>
<dbReference type="GO" id="GO:0010461">
    <property type="term" value="F:light-activated monoatomic ion channel activity"/>
    <property type="evidence" value="ECO:0007669"/>
    <property type="project" value="InterPro"/>
</dbReference>
<feature type="transmembrane region" description="Helical" evidence="6">
    <location>
        <begin position="128"/>
        <end position="145"/>
    </location>
</feature>
<dbReference type="Pfam" id="PF01036">
    <property type="entry name" value="Bac_rhodopsin"/>
    <property type="match status" value="1"/>
</dbReference>
<dbReference type="PIRSF" id="PIRSF038142">
    <property type="entry name" value="Rhodopsin_bac_prd"/>
    <property type="match status" value="1"/>
</dbReference>
<evidence type="ECO:0000313" key="7">
    <source>
        <dbReference type="EMBL" id="SVC87073.1"/>
    </source>
</evidence>
<evidence type="ECO:0000256" key="6">
    <source>
        <dbReference type="SAM" id="Phobius"/>
    </source>
</evidence>